<dbReference type="EMBL" id="BPLR01016870">
    <property type="protein sequence ID" value="GIY87008.1"/>
    <property type="molecule type" value="Genomic_DNA"/>
</dbReference>
<reference evidence="1 2" key="1">
    <citation type="submission" date="2021-06" db="EMBL/GenBank/DDBJ databases">
        <title>Caerostris extrusa draft genome.</title>
        <authorList>
            <person name="Kono N."/>
            <person name="Arakawa K."/>
        </authorList>
    </citation>
    <scope>NUCLEOTIDE SEQUENCE [LARGE SCALE GENOMIC DNA]</scope>
</reference>
<dbReference type="Proteomes" id="UP001054945">
    <property type="component" value="Unassembled WGS sequence"/>
</dbReference>
<dbReference type="AlphaFoldDB" id="A0AAV4WXK1"/>
<evidence type="ECO:0000313" key="1">
    <source>
        <dbReference type="EMBL" id="GIY87008.1"/>
    </source>
</evidence>
<sequence length="86" mass="10002">MTRWLVCIGLLEESDPVRIEWEGPNCNGSLFVCNWNFYSDNDRGGTHHMGFHFEKQQPARVCSDRFSSRPNGDKRKTSRVMILINL</sequence>
<name>A0AAV4WXK1_CAEEX</name>
<comment type="caution">
    <text evidence="1">The sequence shown here is derived from an EMBL/GenBank/DDBJ whole genome shotgun (WGS) entry which is preliminary data.</text>
</comment>
<gene>
    <name evidence="1" type="ORF">CEXT_463661</name>
</gene>
<protein>
    <submittedName>
        <fullName evidence="1">Uncharacterized protein</fullName>
    </submittedName>
</protein>
<accession>A0AAV4WXK1</accession>
<keyword evidence="2" id="KW-1185">Reference proteome</keyword>
<evidence type="ECO:0000313" key="2">
    <source>
        <dbReference type="Proteomes" id="UP001054945"/>
    </source>
</evidence>
<organism evidence="1 2">
    <name type="scientific">Caerostris extrusa</name>
    <name type="common">Bark spider</name>
    <name type="synonym">Caerostris bankana</name>
    <dbReference type="NCBI Taxonomy" id="172846"/>
    <lineage>
        <taxon>Eukaryota</taxon>
        <taxon>Metazoa</taxon>
        <taxon>Ecdysozoa</taxon>
        <taxon>Arthropoda</taxon>
        <taxon>Chelicerata</taxon>
        <taxon>Arachnida</taxon>
        <taxon>Araneae</taxon>
        <taxon>Araneomorphae</taxon>
        <taxon>Entelegynae</taxon>
        <taxon>Araneoidea</taxon>
        <taxon>Araneidae</taxon>
        <taxon>Caerostris</taxon>
    </lineage>
</organism>
<proteinExistence type="predicted"/>